<keyword evidence="5" id="KW-1185">Reference proteome</keyword>
<evidence type="ECO:0000256" key="2">
    <source>
        <dbReference type="PROSITE-ProRule" id="PRU00335"/>
    </source>
</evidence>
<dbReference type="Gene3D" id="1.10.357.10">
    <property type="entry name" value="Tetracycline Repressor, domain 2"/>
    <property type="match status" value="1"/>
</dbReference>
<feature type="domain" description="HTH tetR-type" evidence="3">
    <location>
        <begin position="15"/>
        <end position="75"/>
    </location>
</feature>
<evidence type="ECO:0000313" key="5">
    <source>
        <dbReference type="Proteomes" id="UP000324143"/>
    </source>
</evidence>
<dbReference type="PRINTS" id="PR00455">
    <property type="entry name" value="HTHTETR"/>
</dbReference>
<dbReference type="EMBL" id="VSIX01000029">
    <property type="protein sequence ID" value="TYB31779.1"/>
    <property type="molecule type" value="Genomic_DNA"/>
</dbReference>
<feature type="DNA-binding region" description="H-T-H motif" evidence="2">
    <location>
        <begin position="38"/>
        <end position="57"/>
    </location>
</feature>
<organism evidence="4 5">
    <name type="scientific">Candidatus Mcinerneyibacterium aminivorans</name>
    <dbReference type="NCBI Taxonomy" id="2703815"/>
    <lineage>
        <taxon>Bacteria</taxon>
        <taxon>Candidatus Macinerneyibacteriota</taxon>
        <taxon>Candidatus Mcinerneyibacteria</taxon>
        <taxon>Candidatus Mcinerneyibacteriales</taxon>
        <taxon>Candidatus Mcinerneyibacteriaceae</taxon>
        <taxon>Candidatus Mcinerneyibacterium</taxon>
    </lineage>
</organism>
<evidence type="ECO:0000259" key="3">
    <source>
        <dbReference type="PROSITE" id="PS50977"/>
    </source>
</evidence>
<dbReference type="InterPro" id="IPR050624">
    <property type="entry name" value="HTH-type_Tx_Regulator"/>
</dbReference>
<evidence type="ECO:0000313" key="4">
    <source>
        <dbReference type="EMBL" id="TYB31779.1"/>
    </source>
</evidence>
<dbReference type="PANTHER" id="PTHR43479">
    <property type="entry name" value="ACREF/ENVCD OPERON REPRESSOR-RELATED"/>
    <property type="match status" value="1"/>
</dbReference>
<dbReference type="Proteomes" id="UP000324143">
    <property type="component" value="Unassembled WGS sequence"/>
</dbReference>
<dbReference type="InterPro" id="IPR009057">
    <property type="entry name" value="Homeodomain-like_sf"/>
</dbReference>
<comment type="caution">
    <text evidence="4">The sequence shown here is derived from an EMBL/GenBank/DDBJ whole genome shotgun (WGS) entry which is preliminary data.</text>
</comment>
<evidence type="ECO:0000256" key="1">
    <source>
        <dbReference type="ARBA" id="ARBA00023125"/>
    </source>
</evidence>
<dbReference type="SUPFAM" id="SSF46689">
    <property type="entry name" value="Homeodomain-like"/>
    <property type="match status" value="1"/>
</dbReference>
<dbReference type="PANTHER" id="PTHR43479:SF11">
    <property type="entry name" value="ACREF_ENVCD OPERON REPRESSOR-RELATED"/>
    <property type="match status" value="1"/>
</dbReference>
<sequence>MKGGLMSHKRKWEIKIKKQKIADAAISLFLEKGLANATLKDIASKIGYSKSSISSYFDSKSDIFLFLIERDIELIKDIIKKAKKRISENKKNILEYFLDNELSNFLDSKTMTKLLNKQFKEALNMFSDNEKLIERVYDLRKSQIKLYNIFLSEYVHDEKTKELYSYFLLSILHSISHYQIHSKDPIERKKLLEKTKEFIFNGLNKK</sequence>
<dbReference type="AlphaFoldDB" id="A0A5D0MMG6"/>
<accession>A0A5D0MMG6</accession>
<reference evidence="4" key="1">
    <citation type="submission" date="2019-08" db="EMBL/GenBank/DDBJ databases">
        <title>Genomic characterization of a novel candidate phylum (ARYD3) from a high temperature, high salinity tertiary oil reservoir in north central Oklahoma, USA.</title>
        <authorList>
            <person name="Youssef N.H."/>
            <person name="Yadav A."/>
            <person name="Elshahed M.S."/>
        </authorList>
    </citation>
    <scope>NUCLEOTIDE SEQUENCE [LARGE SCALE GENOMIC DNA]</scope>
    <source>
        <strain evidence="4">ARYD3</strain>
    </source>
</reference>
<name>A0A5D0MMG6_9BACT</name>
<keyword evidence="1 2" id="KW-0238">DNA-binding</keyword>
<dbReference type="InterPro" id="IPR001647">
    <property type="entry name" value="HTH_TetR"/>
</dbReference>
<proteinExistence type="predicted"/>
<gene>
    <name evidence="4" type="ORF">FXF47_02595</name>
</gene>
<dbReference type="GO" id="GO:0003677">
    <property type="term" value="F:DNA binding"/>
    <property type="evidence" value="ECO:0007669"/>
    <property type="project" value="UniProtKB-UniRule"/>
</dbReference>
<protein>
    <submittedName>
        <fullName evidence="4">TetR/AcrR family transcriptional regulator</fullName>
    </submittedName>
</protein>
<dbReference type="PROSITE" id="PS50977">
    <property type="entry name" value="HTH_TETR_2"/>
    <property type="match status" value="1"/>
</dbReference>
<dbReference type="Pfam" id="PF00440">
    <property type="entry name" value="TetR_N"/>
    <property type="match status" value="1"/>
</dbReference>